<evidence type="ECO:0000313" key="2">
    <source>
        <dbReference type="EMBL" id="CAE8681557.1"/>
    </source>
</evidence>
<dbReference type="AlphaFoldDB" id="A0A813JN73"/>
<name>A0A813JN73_POLGL</name>
<feature type="signal peptide" evidence="1">
    <location>
        <begin position="1"/>
        <end position="27"/>
    </location>
</feature>
<proteinExistence type="predicted"/>
<keyword evidence="1" id="KW-0732">Signal</keyword>
<reference evidence="2" key="1">
    <citation type="submission" date="2021-02" db="EMBL/GenBank/DDBJ databases">
        <authorList>
            <person name="Dougan E. K."/>
            <person name="Rhodes N."/>
            <person name="Thang M."/>
            <person name="Chan C."/>
        </authorList>
    </citation>
    <scope>NUCLEOTIDE SEQUENCE</scope>
</reference>
<dbReference type="SUPFAM" id="SSF53335">
    <property type="entry name" value="S-adenosyl-L-methionine-dependent methyltransferases"/>
    <property type="match status" value="1"/>
</dbReference>
<dbReference type="InterPro" id="IPR029063">
    <property type="entry name" value="SAM-dependent_MTases_sf"/>
</dbReference>
<comment type="caution">
    <text evidence="2">The sequence shown here is derived from an EMBL/GenBank/DDBJ whole genome shotgun (WGS) entry which is preliminary data.</text>
</comment>
<dbReference type="Gene3D" id="3.40.50.150">
    <property type="entry name" value="Vaccinia Virus protein VP39"/>
    <property type="match status" value="1"/>
</dbReference>
<feature type="chain" id="PRO_5032933937" description="Catechol O-methyltransferase" evidence="1">
    <location>
        <begin position="28"/>
        <end position="398"/>
    </location>
</feature>
<evidence type="ECO:0000256" key="1">
    <source>
        <dbReference type="SAM" id="SignalP"/>
    </source>
</evidence>
<dbReference type="Proteomes" id="UP000626109">
    <property type="component" value="Unassembled WGS sequence"/>
</dbReference>
<evidence type="ECO:0000313" key="3">
    <source>
        <dbReference type="Proteomes" id="UP000626109"/>
    </source>
</evidence>
<gene>
    <name evidence="2" type="ORF">PGLA2088_LOCUS22486</name>
</gene>
<dbReference type="EMBL" id="CAJNNW010025970">
    <property type="protein sequence ID" value="CAE8681557.1"/>
    <property type="molecule type" value="Genomic_DNA"/>
</dbReference>
<organism evidence="2 3">
    <name type="scientific">Polarella glacialis</name>
    <name type="common">Dinoflagellate</name>
    <dbReference type="NCBI Taxonomy" id="89957"/>
    <lineage>
        <taxon>Eukaryota</taxon>
        <taxon>Sar</taxon>
        <taxon>Alveolata</taxon>
        <taxon>Dinophyceae</taxon>
        <taxon>Suessiales</taxon>
        <taxon>Suessiaceae</taxon>
        <taxon>Polarella</taxon>
    </lineage>
</organism>
<protein>
    <recommendedName>
        <fullName evidence="4">Catechol O-methyltransferase</fullName>
    </recommendedName>
</protein>
<sequence>MSPVKLRQSALLLVLVSASLIAAGQNAQDLEPALGSCRGSGTVAMDTWQAAVRLADEGVAAELGVEGGASWLDWSRTWLPLGKQVLMDLEENLRNCPEGAMVALAHSLPALDEEQGDAGSLELVKMLHHLMSDSRKSFARALEQSEFQRHWLLAMTSLTRFAYLKWVQVPQDSDLPASSVLQANSVATPQFRKHHAFLFRSFLDRFVASGVYDMEVTENSVLFSEAFAFTAFCHLHEVDLVLESGVYKGVSTEIWSLFAKDVAAVDIFIPPEAEKRLQQRPNVQLEVGDGRTVLPRLLEQHAGRRAAVFIDGPKGELAIRLALSLVEHPQVAFVAMHDMEPYRGELQRLGAFFFSDEAWFQAAYGHLDEPFRQRPDLEAGGTMAFLPSKSQQQLNGIS</sequence>
<evidence type="ECO:0008006" key="4">
    <source>
        <dbReference type="Google" id="ProtNLM"/>
    </source>
</evidence>
<accession>A0A813JN73</accession>